<keyword evidence="1" id="KW-0472">Membrane</keyword>
<feature type="transmembrane region" description="Helical" evidence="1">
    <location>
        <begin position="63"/>
        <end position="84"/>
    </location>
</feature>
<dbReference type="RefSeq" id="WP_339588171.1">
    <property type="nucleotide sequence ID" value="NZ_JBBHJZ010000003.1"/>
</dbReference>
<evidence type="ECO:0000313" key="3">
    <source>
        <dbReference type="Proteomes" id="UP001361239"/>
    </source>
</evidence>
<dbReference type="EMBL" id="JBBHJZ010000003">
    <property type="protein sequence ID" value="MEJ5978235.1"/>
    <property type="molecule type" value="Genomic_DNA"/>
</dbReference>
<accession>A0ABU8RYS3</accession>
<comment type="caution">
    <text evidence="2">The sequence shown here is derived from an EMBL/GenBank/DDBJ whole genome shotgun (WGS) entry which is preliminary data.</text>
</comment>
<feature type="transmembrane region" description="Helical" evidence="1">
    <location>
        <begin position="90"/>
        <end position="109"/>
    </location>
</feature>
<evidence type="ECO:0000313" key="2">
    <source>
        <dbReference type="EMBL" id="MEJ5978235.1"/>
    </source>
</evidence>
<name>A0ABU8RYS3_9SPHN</name>
<sequence>MTNATPPLDTLETPTLALAGMIPAFAALFGAGLAANGTYMLADPIAWYFAVPGVTTTGPFNQHFVRDIGLIFALIGLAFIAGSARPAWRASLWGAAAFWLAGHALFHIWEVAVGICGASALLRDFPAVTLPALIAIALAIWAACDSTAPARD</sequence>
<keyword evidence="1" id="KW-1133">Transmembrane helix</keyword>
<keyword evidence="3" id="KW-1185">Reference proteome</keyword>
<proteinExistence type="predicted"/>
<protein>
    <submittedName>
        <fullName evidence="2">Uncharacterized protein</fullName>
    </submittedName>
</protein>
<keyword evidence="1" id="KW-0812">Transmembrane</keyword>
<dbReference type="Proteomes" id="UP001361239">
    <property type="component" value="Unassembled WGS sequence"/>
</dbReference>
<gene>
    <name evidence="2" type="ORF">WG901_16400</name>
</gene>
<feature type="transmembrane region" description="Helical" evidence="1">
    <location>
        <begin position="121"/>
        <end position="143"/>
    </location>
</feature>
<organism evidence="2 3">
    <name type="scientific">Novosphingobium anseongense</name>
    <dbReference type="NCBI Taxonomy" id="3133436"/>
    <lineage>
        <taxon>Bacteria</taxon>
        <taxon>Pseudomonadati</taxon>
        <taxon>Pseudomonadota</taxon>
        <taxon>Alphaproteobacteria</taxon>
        <taxon>Sphingomonadales</taxon>
        <taxon>Sphingomonadaceae</taxon>
        <taxon>Novosphingobium</taxon>
    </lineage>
</organism>
<evidence type="ECO:0000256" key="1">
    <source>
        <dbReference type="SAM" id="Phobius"/>
    </source>
</evidence>
<reference evidence="2 3" key="1">
    <citation type="submission" date="2024-03" db="EMBL/GenBank/DDBJ databases">
        <authorList>
            <person name="Jo J.-H."/>
        </authorList>
    </citation>
    <scope>NUCLEOTIDE SEQUENCE [LARGE SCALE GENOMIC DNA]</scope>
    <source>
        <strain evidence="2 3">PS1R-30</strain>
    </source>
</reference>
<feature type="transmembrane region" description="Helical" evidence="1">
    <location>
        <begin position="20"/>
        <end position="42"/>
    </location>
</feature>